<evidence type="ECO:0000313" key="2">
    <source>
        <dbReference type="EMBL" id="MEM0514887.1"/>
    </source>
</evidence>
<keyword evidence="3" id="KW-1185">Reference proteome</keyword>
<organism evidence="2 3">
    <name type="scientific">Pseudoalteromonas qingdaonensis</name>
    <dbReference type="NCBI Taxonomy" id="3131913"/>
    <lineage>
        <taxon>Bacteria</taxon>
        <taxon>Pseudomonadati</taxon>
        <taxon>Pseudomonadota</taxon>
        <taxon>Gammaproteobacteria</taxon>
        <taxon>Alteromonadales</taxon>
        <taxon>Pseudoalteromonadaceae</taxon>
        <taxon>Pseudoalteromonas</taxon>
    </lineage>
</organism>
<gene>
    <name evidence="2" type="ORF">WCN91_05510</name>
</gene>
<sequence>MYLQRTWRVLTVGDGDLTFTKALLDFYPASQLHGSVYDSEAKLRDKYQHHGIDALRTAKVSLDFEFDVTSVESWQRLGEKRFDLVIFQFPLLSQLGSMQAFAAAKQNGGLNILNRALLHQYLLNSARYALDPQGAGLCYITSKDVKPYSHWGLDHALTSHTPMHFLGEQRFDLRRFPGYKVRNVDRDKHVKDTLGITYTYALNAQSEISAHCHRRHHLDDSHCCLLCRAGPFHSEQDREGHINSKQHRHMQGYDNQWQRWLADFHNKAD</sequence>
<dbReference type="InterPro" id="IPR019446">
    <property type="entry name" value="BMT5-like"/>
</dbReference>
<dbReference type="Pfam" id="PF10354">
    <property type="entry name" value="BMT5-like"/>
    <property type="match status" value="1"/>
</dbReference>
<name>A0ABU9MUC3_9GAMM</name>
<proteinExistence type="predicted"/>
<evidence type="ECO:0000259" key="1">
    <source>
        <dbReference type="Pfam" id="PF10354"/>
    </source>
</evidence>
<comment type="caution">
    <text evidence="2">The sequence shown here is derived from an EMBL/GenBank/DDBJ whole genome shotgun (WGS) entry which is preliminary data.</text>
</comment>
<dbReference type="RefSeq" id="WP_342677067.1">
    <property type="nucleotide sequence ID" value="NZ_JBCGCU010000004.1"/>
</dbReference>
<dbReference type="EMBL" id="JBCGCU010000004">
    <property type="protein sequence ID" value="MEM0514887.1"/>
    <property type="molecule type" value="Genomic_DNA"/>
</dbReference>
<dbReference type="Proteomes" id="UP001447008">
    <property type="component" value="Unassembled WGS sequence"/>
</dbReference>
<reference evidence="2 3" key="1">
    <citation type="submission" date="2024-03" db="EMBL/GenBank/DDBJ databases">
        <title>Pseudoalteromonas qingdaonensis sp. nov., isolated from the intestines of marine benthic organisms.</title>
        <authorList>
            <person name="Lin X."/>
            <person name="Fang S."/>
            <person name="Hu X."/>
        </authorList>
    </citation>
    <scope>NUCLEOTIDE SEQUENCE [LARGE SCALE GENOMIC DNA]</scope>
    <source>
        <strain evidence="2 3">YIC-827</strain>
    </source>
</reference>
<accession>A0ABU9MUC3</accession>
<feature type="domain" description="25S rRNA (uridine-N(3))-methyltransferase BMT5-like" evidence="1">
    <location>
        <begin position="10"/>
        <end position="182"/>
    </location>
</feature>
<protein>
    <submittedName>
        <fullName evidence="2">Rossmann-like fold-containing protein</fullName>
    </submittedName>
</protein>
<evidence type="ECO:0000313" key="3">
    <source>
        <dbReference type="Proteomes" id="UP001447008"/>
    </source>
</evidence>